<name>A0A7H8T3Z8_STRCX</name>
<accession>A0A7H8T3Z8</accession>
<proteinExistence type="predicted"/>
<dbReference type="InterPro" id="IPR014543">
    <property type="entry name" value="UCP028291"/>
</dbReference>
<organism evidence="1 2">
    <name type="scientific">Streptomyces chartreusis</name>
    <dbReference type="NCBI Taxonomy" id="1969"/>
    <lineage>
        <taxon>Bacteria</taxon>
        <taxon>Bacillati</taxon>
        <taxon>Actinomycetota</taxon>
        <taxon>Actinomycetes</taxon>
        <taxon>Kitasatosporales</taxon>
        <taxon>Streptomycetaceae</taxon>
        <taxon>Streptomyces</taxon>
    </lineage>
</organism>
<protein>
    <submittedName>
        <fullName evidence="1">DUF2218 domain-containing protein</fullName>
    </submittedName>
</protein>
<dbReference type="RefSeq" id="WP_176575229.1">
    <property type="nucleotide sequence ID" value="NZ_CBDRGH010000025.1"/>
</dbReference>
<gene>
    <name evidence="1" type="ORF">HUT05_13165</name>
</gene>
<dbReference type="EMBL" id="CP056041">
    <property type="protein sequence ID" value="QKZ18225.1"/>
    <property type="molecule type" value="Genomic_DNA"/>
</dbReference>
<dbReference type="AlphaFoldDB" id="A0A7H8T3Z8"/>
<reference evidence="1 2" key="1">
    <citation type="submission" date="2020-06" db="EMBL/GenBank/DDBJ databases">
        <title>Genome mining for natural products.</title>
        <authorList>
            <person name="Zhang B."/>
            <person name="Shi J."/>
            <person name="Ge H."/>
        </authorList>
    </citation>
    <scope>NUCLEOTIDE SEQUENCE [LARGE SCALE GENOMIC DNA]</scope>
    <source>
        <strain evidence="1 2">NA02069</strain>
    </source>
</reference>
<dbReference type="Gene3D" id="3.30.310.50">
    <property type="entry name" value="Alpha-D-phosphohexomutase, C-terminal domain"/>
    <property type="match status" value="1"/>
</dbReference>
<dbReference type="Pfam" id="PF09981">
    <property type="entry name" value="DUF2218"/>
    <property type="match status" value="1"/>
</dbReference>
<evidence type="ECO:0000313" key="1">
    <source>
        <dbReference type="EMBL" id="QKZ18225.1"/>
    </source>
</evidence>
<dbReference type="Proteomes" id="UP000509418">
    <property type="component" value="Chromosome"/>
</dbReference>
<keyword evidence="2" id="KW-1185">Reference proteome</keyword>
<evidence type="ECO:0000313" key="2">
    <source>
        <dbReference type="Proteomes" id="UP000509418"/>
    </source>
</evidence>
<sequence>MPSSLARVATDAAPRYAKQLASHFGRKIPVEEMPDGGHRLTFQNTDVVLEPRPEHLLIRVTAPDASTLATVRDVVGSHLERFGRRNELIVLWDEPTAQENPAQD</sequence>